<evidence type="ECO:0000256" key="9">
    <source>
        <dbReference type="ARBA" id="ARBA00023012"/>
    </source>
</evidence>
<dbReference type="SMART" id="SM00304">
    <property type="entry name" value="HAMP"/>
    <property type="match status" value="2"/>
</dbReference>
<dbReference type="InterPro" id="IPR003661">
    <property type="entry name" value="HisK_dim/P_dom"/>
</dbReference>
<evidence type="ECO:0000256" key="2">
    <source>
        <dbReference type="ARBA" id="ARBA00004370"/>
    </source>
</evidence>
<dbReference type="PANTHER" id="PTHR45436">
    <property type="entry name" value="SENSOR HISTIDINE KINASE YKOH"/>
    <property type="match status" value="1"/>
</dbReference>
<dbReference type="Gene3D" id="6.10.340.10">
    <property type="match status" value="1"/>
</dbReference>
<dbReference type="Pfam" id="PF00672">
    <property type="entry name" value="HAMP"/>
    <property type="match status" value="1"/>
</dbReference>
<evidence type="ECO:0000256" key="7">
    <source>
        <dbReference type="ARBA" id="ARBA00022777"/>
    </source>
</evidence>
<dbReference type="InterPro" id="IPR036890">
    <property type="entry name" value="HATPase_C_sf"/>
</dbReference>
<comment type="catalytic activity">
    <reaction evidence="1">
        <text>ATP + protein L-histidine = ADP + protein N-phospho-L-histidine.</text>
        <dbReference type="EC" id="2.7.13.3"/>
    </reaction>
</comment>
<dbReference type="InterPro" id="IPR036097">
    <property type="entry name" value="HisK_dim/P_sf"/>
</dbReference>
<dbReference type="Pfam" id="PF00512">
    <property type="entry name" value="HisKA"/>
    <property type="match status" value="1"/>
</dbReference>
<evidence type="ECO:0000256" key="10">
    <source>
        <dbReference type="ARBA" id="ARBA00023136"/>
    </source>
</evidence>
<dbReference type="InterPro" id="IPR050428">
    <property type="entry name" value="TCS_sensor_his_kinase"/>
</dbReference>
<organism evidence="14 15">
    <name type="scientific">Rhizobium setariae</name>
    <dbReference type="NCBI Taxonomy" id="2801340"/>
    <lineage>
        <taxon>Bacteria</taxon>
        <taxon>Pseudomonadati</taxon>
        <taxon>Pseudomonadota</taxon>
        <taxon>Alphaproteobacteria</taxon>
        <taxon>Hyphomicrobiales</taxon>
        <taxon>Rhizobiaceae</taxon>
        <taxon>Rhizobium/Agrobacterium group</taxon>
        <taxon>Rhizobium</taxon>
    </lineage>
</organism>
<feature type="domain" description="HAMP" evidence="13">
    <location>
        <begin position="177"/>
        <end position="230"/>
    </location>
</feature>
<comment type="subcellular location">
    <subcellularLocation>
        <location evidence="2">Membrane</location>
    </subcellularLocation>
</comment>
<evidence type="ECO:0000259" key="12">
    <source>
        <dbReference type="PROSITE" id="PS50109"/>
    </source>
</evidence>
<dbReference type="EC" id="2.7.13.3" evidence="3"/>
<dbReference type="Pfam" id="PF02518">
    <property type="entry name" value="HATPase_c"/>
    <property type="match status" value="1"/>
</dbReference>
<keyword evidence="4" id="KW-0597">Phosphoprotein</keyword>
<evidence type="ECO:0000256" key="4">
    <source>
        <dbReference type="ARBA" id="ARBA00022553"/>
    </source>
</evidence>
<dbReference type="AlphaFoldDB" id="A0A937CR61"/>
<dbReference type="SUPFAM" id="SSF47384">
    <property type="entry name" value="Homodimeric domain of signal transducing histidine kinase"/>
    <property type="match status" value="1"/>
</dbReference>
<dbReference type="Gene3D" id="1.10.287.130">
    <property type="match status" value="1"/>
</dbReference>
<comment type="caution">
    <text evidence="14">The sequence shown here is derived from an EMBL/GenBank/DDBJ whole genome shotgun (WGS) entry which is preliminary data.</text>
</comment>
<dbReference type="SMART" id="SM00387">
    <property type="entry name" value="HATPase_c"/>
    <property type="match status" value="1"/>
</dbReference>
<accession>A0A937CR61</accession>
<evidence type="ECO:0000256" key="6">
    <source>
        <dbReference type="ARBA" id="ARBA00022692"/>
    </source>
</evidence>
<dbReference type="InterPro" id="IPR005467">
    <property type="entry name" value="His_kinase_dom"/>
</dbReference>
<evidence type="ECO:0000256" key="8">
    <source>
        <dbReference type="ARBA" id="ARBA00022989"/>
    </source>
</evidence>
<evidence type="ECO:0000259" key="13">
    <source>
        <dbReference type="PROSITE" id="PS50885"/>
    </source>
</evidence>
<keyword evidence="10 11" id="KW-0472">Membrane</keyword>
<dbReference type="PROSITE" id="PS50885">
    <property type="entry name" value="HAMP"/>
    <property type="match status" value="1"/>
</dbReference>
<feature type="transmembrane region" description="Helical" evidence="11">
    <location>
        <begin position="157"/>
        <end position="177"/>
    </location>
</feature>
<evidence type="ECO:0000313" key="15">
    <source>
        <dbReference type="Proteomes" id="UP000633219"/>
    </source>
</evidence>
<proteinExistence type="predicted"/>
<keyword evidence="8 11" id="KW-1133">Transmembrane helix</keyword>
<name>A0A937CR61_9HYPH</name>
<sequence>MSLSSVWRSTPFRLAVTFACIFVAAFLLAGVITYQLFKKELLDNLDRSMRELHTVIASSYDTNDLEDLTATVGTYARLNKPRERVFALFDSAGTMIAGNALPNSVPDGLSTARARTLGFNFSGDYRVIAGPAGEYRLIIAESFNETDRLEDIAFRSFIWATLLVALLAVAGGVYVAAKAQRRLDGIASAMTSVSHGRLDTRVPIHGSYDDIDVVSLQINEALERLSTLVETMRQVSSDMAHELKTPLNRLKMHIEDAVEESENGQDVAQSLQNARDEVDQINATFEALLRISQIEAGARKTRFQTLDLTQILADVSEIYAGVAEDAGMTLADRIDRGNSSSIDGDRELLTQMFVNLVENAIRHCPKGTVITLAIEKQGPQAVASIADDGPGIPEDERHKVFRRLYRLDKSRTTAGSGLGLSLVHAIVDLHDGQVELADNRPGLKVEVTLPLS</sequence>
<dbReference type="RefSeq" id="WP_201661429.1">
    <property type="nucleotide sequence ID" value="NZ_JAEQNC010000010.1"/>
</dbReference>
<keyword evidence="7 14" id="KW-0418">Kinase</keyword>
<dbReference type="GO" id="GO:0005886">
    <property type="term" value="C:plasma membrane"/>
    <property type="evidence" value="ECO:0007669"/>
    <property type="project" value="TreeGrafter"/>
</dbReference>
<dbReference type="PRINTS" id="PR00344">
    <property type="entry name" value="BCTRLSENSOR"/>
</dbReference>
<keyword evidence="5" id="KW-0808">Transferase</keyword>
<dbReference type="SUPFAM" id="SSF55874">
    <property type="entry name" value="ATPase domain of HSP90 chaperone/DNA topoisomerase II/histidine kinase"/>
    <property type="match status" value="1"/>
</dbReference>
<dbReference type="InterPro" id="IPR003594">
    <property type="entry name" value="HATPase_dom"/>
</dbReference>
<protein>
    <recommendedName>
        <fullName evidence="3">histidine kinase</fullName>
        <ecNumber evidence="3">2.7.13.3</ecNumber>
    </recommendedName>
</protein>
<dbReference type="SMART" id="SM00388">
    <property type="entry name" value="HisKA"/>
    <property type="match status" value="1"/>
</dbReference>
<dbReference type="PROSITE" id="PS50109">
    <property type="entry name" value="HIS_KIN"/>
    <property type="match status" value="1"/>
</dbReference>
<dbReference type="EMBL" id="JAEQNC010000010">
    <property type="protein sequence ID" value="MBL0373972.1"/>
    <property type="molecule type" value="Genomic_DNA"/>
</dbReference>
<dbReference type="PANTHER" id="PTHR45436:SF8">
    <property type="entry name" value="HISTIDINE KINASE"/>
    <property type="match status" value="1"/>
</dbReference>
<evidence type="ECO:0000256" key="1">
    <source>
        <dbReference type="ARBA" id="ARBA00000085"/>
    </source>
</evidence>
<evidence type="ECO:0000256" key="5">
    <source>
        <dbReference type="ARBA" id="ARBA00022679"/>
    </source>
</evidence>
<reference evidence="14" key="1">
    <citation type="submission" date="2021-01" db="EMBL/GenBank/DDBJ databases">
        <title>Rhizobium sp. strain KVB221 16S ribosomal RNA gene Genome sequencing and assembly.</title>
        <authorList>
            <person name="Kang M."/>
        </authorList>
    </citation>
    <scope>NUCLEOTIDE SEQUENCE</scope>
    <source>
        <strain evidence="14">KVB221</strain>
    </source>
</reference>
<evidence type="ECO:0000256" key="3">
    <source>
        <dbReference type="ARBA" id="ARBA00012438"/>
    </source>
</evidence>
<gene>
    <name evidence="14" type="ORF">JJB09_18270</name>
</gene>
<keyword evidence="15" id="KW-1185">Reference proteome</keyword>
<feature type="transmembrane region" description="Helical" evidence="11">
    <location>
        <begin position="12"/>
        <end position="37"/>
    </location>
</feature>
<dbReference type="InterPro" id="IPR004358">
    <property type="entry name" value="Sig_transdc_His_kin-like_C"/>
</dbReference>
<dbReference type="InterPro" id="IPR003660">
    <property type="entry name" value="HAMP_dom"/>
</dbReference>
<evidence type="ECO:0000313" key="14">
    <source>
        <dbReference type="EMBL" id="MBL0373972.1"/>
    </source>
</evidence>
<dbReference type="Proteomes" id="UP000633219">
    <property type="component" value="Unassembled WGS sequence"/>
</dbReference>
<keyword evidence="6 11" id="KW-0812">Transmembrane</keyword>
<dbReference type="GO" id="GO:0000155">
    <property type="term" value="F:phosphorelay sensor kinase activity"/>
    <property type="evidence" value="ECO:0007669"/>
    <property type="project" value="InterPro"/>
</dbReference>
<dbReference type="CDD" id="cd00082">
    <property type="entry name" value="HisKA"/>
    <property type="match status" value="1"/>
</dbReference>
<dbReference type="Gene3D" id="3.30.565.10">
    <property type="entry name" value="Histidine kinase-like ATPase, C-terminal domain"/>
    <property type="match status" value="1"/>
</dbReference>
<keyword evidence="9" id="KW-0902">Two-component regulatory system</keyword>
<dbReference type="CDD" id="cd00075">
    <property type="entry name" value="HATPase"/>
    <property type="match status" value="1"/>
</dbReference>
<evidence type="ECO:0000256" key="11">
    <source>
        <dbReference type="SAM" id="Phobius"/>
    </source>
</evidence>
<feature type="domain" description="Histidine kinase" evidence="12">
    <location>
        <begin position="238"/>
        <end position="452"/>
    </location>
</feature>